<keyword evidence="9" id="KW-0489">Methyltransferase</keyword>
<evidence type="ECO:0000259" key="11">
    <source>
        <dbReference type="Pfam" id="PF01478"/>
    </source>
</evidence>
<reference evidence="13 14" key="1">
    <citation type="submission" date="2016-10" db="EMBL/GenBank/DDBJ databases">
        <authorList>
            <person name="de Groot N.N."/>
        </authorList>
    </citation>
    <scope>NUCLEOTIDE SEQUENCE [LARGE SCALE GENOMIC DNA]</scope>
    <source>
        <strain evidence="13 14">DSM 8423</strain>
    </source>
</reference>
<evidence type="ECO:0000256" key="6">
    <source>
        <dbReference type="ARBA" id="ARBA00022989"/>
    </source>
</evidence>
<comment type="subcellular location">
    <subcellularLocation>
        <location evidence="1">Cell inner membrane</location>
        <topology evidence="1">Multi-pass membrane protein</topology>
    </subcellularLocation>
    <subcellularLocation>
        <location evidence="9">Cell membrane</location>
        <topology evidence="9">Multi-pass membrane protein</topology>
    </subcellularLocation>
</comment>
<keyword evidence="3" id="KW-1003">Cell membrane</keyword>
<keyword evidence="5 9" id="KW-0812">Transmembrane</keyword>
<dbReference type="Gene3D" id="1.20.120.1220">
    <property type="match status" value="1"/>
</dbReference>
<dbReference type="GO" id="GO:0008168">
    <property type="term" value="F:methyltransferase activity"/>
    <property type="evidence" value="ECO:0007669"/>
    <property type="project" value="UniProtKB-KW"/>
</dbReference>
<evidence type="ECO:0000256" key="3">
    <source>
        <dbReference type="ARBA" id="ARBA00022475"/>
    </source>
</evidence>
<keyword evidence="14" id="KW-1185">Reference proteome</keyword>
<feature type="transmembrane region" description="Helical" evidence="10">
    <location>
        <begin position="193"/>
        <end position="219"/>
    </location>
</feature>
<evidence type="ECO:0000259" key="12">
    <source>
        <dbReference type="Pfam" id="PF06750"/>
    </source>
</evidence>
<sequence length="258" mass="28017">MAIMEIGAIFAFCLGAVVGSFLNVCIWRIPEGMSIVKPASHCPACGRPIHFYDNIPLLSYLLLRGRCRACGVRISPRYPFVEGLTALMGLFLFLKFGLTLKFLAAFIFVSALILITFIDIDHQIIPDVISLPGIPICFLLAVFVMKLPFMEALLGLLIGGGSLYLIAVLYEVATKREGMGGGDIKLLAMLGAFLGWKSLLFILLVSSLAGALVGISLMLIKGRDMKYAVPFGPFLSIGAVAYLFVGECAVNLFLYHQL</sequence>
<evidence type="ECO:0000256" key="5">
    <source>
        <dbReference type="ARBA" id="ARBA00022692"/>
    </source>
</evidence>
<dbReference type="InterPro" id="IPR010627">
    <property type="entry name" value="Prepilin_pept_A24_N"/>
</dbReference>
<feature type="transmembrane region" description="Helical" evidence="10">
    <location>
        <begin position="124"/>
        <end position="145"/>
    </location>
</feature>
<dbReference type="EC" id="2.1.1.-" evidence="9"/>
<gene>
    <name evidence="13" type="ORF">SAMN04489760_12020</name>
</gene>
<evidence type="ECO:0000313" key="14">
    <source>
        <dbReference type="Proteomes" id="UP000198744"/>
    </source>
</evidence>
<comment type="function">
    <text evidence="9">Plays an essential role in type IV pili and type II pseudopili formation by proteolytically removing the leader sequence from substrate proteins and subsequently monomethylating the alpha-amino group of the newly exposed N-terminal phenylalanine.</text>
</comment>
<protein>
    <recommendedName>
        <fullName evidence="9">Prepilin leader peptidase/N-methyltransferase</fullName>
        <ecNumber evidence="9">2.1.1.-</ecNumber>
        <ecNumber evidence="9">3.4.23.43</ecNumber>
    </recommendedName>
</protein>
<dbReference type="Proteomes" id="UP000198744">
    <property type="component" value="Unassembled WGS sequence"/>
</dbReference>
<dbReference type="PRINTS" id="PR00864">
    <property type="entry name" value="PREPILNPTASE"/>
</dbReference>
<dbReference type="EC" id="3.4.23.43" evidence="9"/>
<comment type="similarity">
    <text evidence="2 8">Belongs to the peptidase A24 family.</text>
</comment>
<dbReference type="InterPro" id="IPR000045">
    <property type="entry name" value="Prepilin_IV_endopep_pep"/>
</dbReference>
<feature type="domain" description="Prepilin peptidase A24 N-terminal" evidence="12">
    <location>
        <begin position="14"/>
        <end position="96"/>
    </location>
</feature>
<dbReference type="GO" id="GO:0006465">
    <property type="term" value="P:signal peptide processing"/>
    <property type="evidence" value="ECO:0007669"/>
    <property type="project" value="TreeGrafter"/>
</dbReference>
<dbReference type="PANTHER" id="PTHR30487">
    <property type="entry name" value="TYPE 4 PREPILIN-LIKE PROTEINS LEADER PEPTIDE-PROCESSING ENZYME"/>
    <property type="match status" value="1"/>
</dbReference>
<evidence type="ECO:0000256" key="8">
    <source>
        <dbReference type="RuleBase" id="RU003793"/>
    </source>
</evidence>
<proteinExistence type="inferred from homology"/>
<accession>A0A1H7Z425</accession>
<keyword evidence="9" id="KW-0808">Transferase</keyword>
<evidence type="ECO:0000256" key="7">
    <source>
        <dbReference type="ARBA" id="ARBA00023136"/>
    </source>
</evidence>
<organism evidence="13 14">
    <name type="scientific">Syntrophus gentianae</name>
    <dbReference type="NCBI Taxonomy" id="43775"/>
    <lineage>
        <taxon>Bacteria</taxon>
        <taxon>Pseudomonadati</taxon>
        <taxon>Thermodesulfobacteriota</taxon>
        <taxon>Syntrophia</taxon>
        <taxon>Syntrophales</taxon>
        <taxon>Syntrophaceae</taxon>
        <taxon>Syntrophus</taxon>
    </lineage>
</organism>
<keyword evidence="9" id="KW-0511">Multifunctional enzyme</keyword>
<keyword evidence="6 10" id="KW-1133">Transmembrane helix</keyword>
<keyword evidence="9" id="KW-0645">Protease</keyword>
<keyword evidence="7 10" id="KW-0472">Membrane</keyword>
<dbReference type="RefSeq" id="WP_093884054.1">
    <property type="nucleotide sequence ID" value="NZ_FOBS01000020.1"/>
</dbReference>
<feature type="transmembrane region" description="Helical" evidence="10">
    <location>
        <begin position="231"/>
        <end position="255"/>
    </location>
</feature>
<dbReference type="EMBL" id="FOBS01000020">
    <property type="protein sequence ID" value="SEM53015.1"/>
    <property type="molecule type" value="Genomic_DNA"/>
</dbReference>
<dbReference type="PANTHER" id="PTHR30487:SF0">
    <property type="entry name" value="PREPILIN LEADER PEPTIDASE_N-METHYLTRANSFERASE-RELATED"/>
    <property type="match status" value="1"/>
</dbReference>
<dbReference type="GO" id="GO:0032259">
    <property type="term" value="P:methylation"/>
    <property type="evidence" value="ECO:0007669"/>
    <property type="project" value="UniProtKB-KW"/>
</dbReference>
<dbReference type="Pfam" id="PF01478">
    <property type="entry name" value="Peptidase_A24"/>
    <property type="match status" value="1"/>
</dbReference>
<evidence type="ECO:0000256" key="10">
    <source>
        <dbReference type="SAM" id="Phobius"/>
    </source>
</evidence>
<keyword evidence="4" id="KW-0997">Cell inner membrane</keyword>
<dbReference type="Pfam" id="PF06750">
    <property type="entry name" value="A24_N_bact"/>
    <property type="match status" value="1"/>
</dbReference>
<feature type="transmembrane region" description="Helical" evidence="10">
    <location>
        <begin position="152"/>
        <end position="173"/>
    </location>
</feature>
<evidence type="ECO:0000256" key="9">
    <source>
        <dbReference type="RuleBase" id="RU003794"/>
    </source>
</evidence>
<dbReference type="STRING" id="43775.SAMN04489760_12020"/>
<evidence type="ECO:0000256" key="4">
    <source>
        <dbReference type="ARBA" id="ARBA00022519"/>
    </source>
</evidence>
<dbReference type="GO" id="GO:0005886">
    <property type="term" value="C:plasma membrane"/>
    <property type="evidence" value="ECO:0007669"/>
    <property type="project" value="UniProtKB-SubCell"/>
</dbReference>
<dbReference type="InterPro" id="IPR014032">
    <property type="entry name" value="Peptidase_A24A_bac"/>
</dbReference>
<dbReference type="AlphaFoldDB" id="A0A1H7Z425"/>
<dbReference type="GO" id="GO:0004190">
    <property type="term" value="F:aspartic-type endopeptidase activity"/>
    <property type="evidence" value="ECO:0007669"/>
    <property type="project" value="UniProtKB-EC"/>
</dbReference>
<evidence type="ECO:0000256" key="2">
    <source>
        <dbReference type="ARBA" id="ARBA00005801"/>
    </source>
</evidence>
<comment type="catalytic activity">
    <reaction evidence="9">
        <text>Typically cleaves a -Gly-|-Phe- bond to release an N-terminal, basic peptide of 5-8 residues from type IV prepilin, and then N-methylates the new N-terminal amino group, the methyl donor being S-adenosyl-L-methionine.</text>
        <dbReference type="EC" id="3.4.23.43"/>
    </reaction>
</comment>
<evidence type="ECO:0000313" key="13">
    <source>
        <dbReference type="EMBL" id="SEM53015.1"/>
    </source>
</evidence>
<feature type="domain" description="Prepilin type IV endopeptidase peptidase" evidence="11">
    <location>
        <begin position="106"/>
        <end position="215"/>
    </location>
</feature>
<dbReference type="OrthoDB" id="9789291at2"/>
<name>A0A1H7Z425_9BACT</name>
<dbReference type="InterPro" id="IPR050882">
    <property type="entry name" value="Prepilin_peptidase/N-MTase"/>
</dbReference>
<keyword evidence="9" id="KW-0378">Hydrolase</keyword>
<feature type="transmembrane region" description="Helical" evidence="10">
    <location>
        <begin position="6"/>
        <end position="27"/>
    </location>
</feature>
<feature type="transmembrane region" description="Helical" evidence="10">
    <location>
        <begin position="98"/>
        <end position="118"/>
    </location>
</feature>
<evidence type="ECO:0000256" key="1">
    <source>
        <dbReference type="ARBA" id="ARBA00004429"/>
    </source>
</evidence>